<dbReference type="Gene3D" id="3.40.50.2000">
    <property type="entry name" value="Glycogen Phosphorylase B"/>
    <property type="match status" value="2"/>
</dbReference>
<evidence type="ECO:0000259" key="3">
    <source>
        <dbReference type="Pfam" id="PF00534"/>
    </source>
</evidence>
<sequence length="360" mass="41028">MRLLIDARYVRVGFHDGISRYTASLLQALYDLKQKDHPLTHDIDIVMAVSEDGQLQMLPPFPHLRLHSPTGVLEPFSALILNRYRPDIVFSPMQTMGSWGRKFKLVLTLHDLIYYSYPQPPSFLPLPVQWGWRLFHQTYSPQRFLLNGADAVTTVSHTTAALIRTHRLTRRPLWIIPNAPQQVETGTPLPQSQRTKKLIYMGSFMPYKNVETLLQAMHELPEYELHLLSKIPAARQTELEPLTAPNTHFHHGVTDAEYRQLLHDSFALLTASKAEGYGLPVVEAQSAGCPVVISDIEIFQEIAPHSLRFDTDNPYGLVKKIRELENPDTYASIQKLGRLDAAQYSWEESALKLLGHLKNL</sequence>
<name>A0A7H2BH44_9MICC</name>
<protein>
    <submittedName>
        <fullName evidence="5">Glycosyltransferase family 4 protein</fullName>
    </submittedName>
</protein>
<dbReference type="AlphaFoldDB" id="A0A7H2BH44"/>
<keyword evidence="1" id="KW-0328">Glycosyltransferase</keyword>
<gene>
    <name evidence="5" type="ORF">IDM48_06010</name>
</gene>
<dbReference type="CDD" id="cd03809">
    <property type="entry name" value="GT4_MtfB-like"/>
    <property type="match status" value="1"/>
</dbReference>
<dbReference type="InterPro" id="IPR028098">
    <property type="entry name" value="Glyco_trans_4-like_N"/>
</dbReference>
<dbReference type="GO" id="GO:0016757">
    <property type="term" value="F:glycosyltransferase activity"/>
    <property type="evidence" value="ECO:0007669"/>
    <property type="project" value="UniProtKB-KW"/>
</dbReference>
<proteinExistence type="predicted"/>
<dbReference type="Pfam" id="PF00534">
    <property type="entry name" value="Glycos_transf_1"/>
    <property type="match status" value="1"/>
</dbReference>
<dbReference type="EMBL" id="CP061538">
    <property type="protein sequence ID" value="QNV38990.1"/>
    <property type="molecule type" value="Genomic_DNA"/>
</dbReference>
<dbReference type="PANTHER" id="PTHR46401">
    <property type="entry name" value="GLYCOSYLTRANSFERASE WBBK-RELATED"/>
    <property type="match status" value="1"/>
</dbReference>
<dbReference type="Pfam" id="PF13439">
    <property type="entry name" value="Glyco_transf_4"/>
    <property type="match status" value="1"/>
</dbReference>
<dbReference type="SUPFAM" id="SSF53756">
    <property type="entry name" value="UDP-Glycosyltransferase/glycogen phosphorylase"/>
    <property type="match status" value="1"/>
</dbReference>
<evidence type="ECO:0000313" key="5">
    <source>
        <dbReference type="EMBL" id="QNV38990.1"/>
    </source>
</evidence>
<dbReference type="RefSeq" id="WP_190616513.1">
    <property type="nucleotide sequence ID" value="NZ_CP061538.1"/>
</dbReference>
<feature type="domain" description="Glycosyl transferase family 1" evidence="3">
    <location>
        <begin position="193"/>
        <end position="326"/>
    </location>
</feature>
<dbReference type="InterPro" id="IPR001296">
    <property type="entry name" value="Glyco_trans_1"/>
</dbReference>
<dbReference type="Proteomes" id="UP000516421">
    <property type="component" value="Chromosome"/>
</dbReference>
<accession>A0A7H2BH44</accession>
<evidence type="ECO:0000256" key="2">
    <source>
        <dbReference type="ARBA" id="ARBA00022679"/>
    </source>
</evidence>
<evidence type="ECO:0000313" key="6">
    <source>
        <dbReference type="Proteomes" id="UP000516421"/>
    </source>
</evidence>
<keyword evidence="6" id="KW-1185">Reference proteome</keyword>
<dbReference type="KEGG" id="rama:IDM48_06010"/>
<evidence type="ECO:0000259" key="4">
    <source>
        <dbReference type="Pfam" id="PF13439"/>
    </source>
</evidence>
<organism evidence="5 6">
    <name type="scientific">Rothia amarae</name>
    <dbReference type="NCBI Taxonomy" id="169480"/>
    <lineage>
        <taxon>Bacteria</taxon>
        <taxon>Bacillati</taxon>
        <taxon>Actinomycetota</taxon>
        <taxon>Actinomycetes</taxon>
        <taxon>Micrococcales</taxon>
        <taxon>Micrococcaceae</taxon>
        <taxon>Rothia</taxon>
    </lineage>
</organism>
<dbReference type="PANTHER" id="PTHR46401:SF2">
    <property type="entry name" value="GLYCOSYLTRANSFERASE WBBK-RELATED"/>
    <property type="match status" value="1"/>
</dbReference>
<feature type="domain" description="Glycosyltransferase subfamily 4-like N-terminal" evidence="4">
    <location>
        <begin position="17"/>
        <end position="178"/>
    </location>
</feature>
<dbReference type="GO" id="GO:0009103">
    <property type="term" value="P:lipopolysaccharide biosynthetic process"/>
    <property type="evidence" value="ECO:0007669"/>
    <property type="project" value="TreeGrafter"/>
</dbReference>
<reference evidence="5 6" key="1">
    <citation type="submission" date="2020-09" db="EMBL/GenBank/DDBJ databases">
        <title>Investigation of environmental microbe.</title>
        <authorList>
            <person name="Ou Y."/>
            <person name="Kang Q."/>
        </authorList>
    </citation>
    <scope>NUCLEOTIDE SEQUENCE [LARGE SCALE GENOMIC DNA]</scope>
    <source>
        <strain evidence="5 6">KJZ-9</strain>
    </source>
</reference>
<evidence type="ECO:0000256" key="1">
    <source>
        <dbReference type="ARBA" id="ARBA00022676"/>
    </source>
</evidence>
<keyword evidence="2 5" id="KW-0808">Transferase</keyword>